<gene>
    <name evidence="1" type="ORF">OTSTA716_0986</name>
</gene>
<evidence type="ECO:0000313" key="1">
    <source>
        <dbReference type="EMBL" id="KJV75802.1"/>
    </source>
</evidence>
<dbReference type="Proteomes" id="UP000033671">
    <property type="component" value="Unassembled WGS sequence"/>
</dbReference>
<dbReference type="AlphaFoldDB" id="A0A0F3P751"/>
<evidence type="ECO:0000313" key="2">
    <source>
        <dbReference type="Proteomes" id="UP000033671"/>
    </source>
</evidence>
<reference evidence="1 2" key="1">
    <citation type="submission" date="2015-01" db="EMBL/GenBank/DDBJ databases">
        <title>Genome Sequencing of Rickettsiales.</title>
        <authorList>
            <person name="Daugherty S.C."/>
            <person name="Su Q."/>
            <person name="Abolude K."/>
            <person name="Beier-Sexton M."/>
            <person name="Carlyon J.A."/>
            <person name="Carter R."/>
            <person name="Day N.P."/>
            <person name="Dumler S.J."/>
            <person name="Dyachenko V."/>
            <person name="Godinez A."/>
            <person name="Kurtti T.J."/>
            <person name="Lichay M."/>
            <person name="Mullins K.E."/>
            <person name="Ott S."/>
            <person name="Pappas-Brown V."/>
            <person name="Paris D.H."/>
            <person name="Patel P."/>
            <person name="Richards A.L."/>
            <person name="Sadzewicz L."/>
            <person name="Sears K."/>
            <person name="Seidman D."/>
            <person name="Sengamalay N."/>
            <person name="Stenos J."/>
            <person name="Tallon L.J."/>
            <person name="Vincent G."/>
            <person name="Fraser C.M."/>
            <person name="Munderloh U."/>
            <person name="Dunning-Hotopp J.C."/>
        </authorList>
    </citation>
    <scope>NUCLEOTIDE SEQUENCE [LARGE SCALE GENOMIC DNA]</scope>
    <source>
        <strain evidence="1 2">TA716</strain>
    </source>
</reference>
<organism evidence="1 2">
    <name type="scientific">Orientia tsutsugamushi str. TA716</name>
    <dbReference type="NCBI Taxonomy" id="1359175"/>
    <lineage>
        <taxon>Bacteria</taxon>
        <taxon>Pseudomonadati</taxon>
        <taxon>Pseudomonadota</taxon>
        <taxon>Alphaproteobacteria</taxon>
        <taxon>Rickettsiales</taxon>
        <taxon>Rickettsiaceae</taxon>
        <taxon>Rickettsieae</taxon>
        <taxon>Orientia</taxon>
    </lineage>
</organism>
<proteinExistence type="predicted"/>
<accession>A0A0F3P751</accession>
<sequence>MRYQNEADDTINQLIVQYIFKLHKKYTYLANLKQIMP</sequence>
<protein>
    <submittedName>
        <fullName evidence="1">Uncharacterized protein</fullName>
    </submittedName>
</protein>
<dbReference type="PATRIC" id="fig|1359175.3.peg.1866"/>
<comment type="caution">
    <text evidence="1">The sequence shown here is derived from an EMBL/GenBank/DDBJ whole genome shotgun (WGS) entry which is preliminary data.</text>
</comment>
<name>A0A0F3P751_ORITS</name>
<dbReference type="EMBL" id="LAOA01000033">
    <property type="protein sequence ID" value="KJV75802.1"/>
    <property type="molecule type" value="Genomic_DNA"/>
</dbReference>